<organism evidence="9 10">
    <name type="scientific">Dentiscutata erythropus</name>
    <dbReference type="NCBI Taxonomy" id="1348616"/>
    <lineage>
        <taxon>Eukaryota</taxon>
        <taxon>Fungi</taxon>
        <taxon>Fungi incertae sedis</taxon>
        <taxon>Mucoromycota</taxon>
        <taxon>Glomeromycotina</taxon>
        <taxon>Glomeromycetes</taxon>
        <taxon>Diversisporales</taxon>
        <taxon>Gigasporaceae</taxon>
        <taxon>Dentiscutata</taxon>
    </lineage>
</organism>
<keyword evidence="5 7" id="KW-0472">Membrane</keyword>
<evidence type="ECO:0000256" key="1">
    <source>
        <dbReference type="ARBA" id="ARBA00004167"/>
    </source>
</evidence>
<protein>
    <submittedName>
        <fullName evidence="9">25611_t:CDS:1</fullName>
    </submittedName>
</protein>
<feature type="domain" description="WSC" evidence="8">
    <location>
        <begin position="43"/>
        <end position="157"/>
    </location>
</feature>
<dbReference type="PANTHER" id="PTHR24269">
    <property type="entry name" value="KREMEN PROTEIN"/>
    <property type="match status" value="1"/>
</dbReference>
<reference evidence="9" key="1">
    <citation type="submission" date="2021-06" db="EMBL/GenBank/DDBJ databases">
        <authorList>
            <person name="Kallberg Y."/>
            <person name="Tangrot J."/>
            <person name="Rosling A."/>
        </authorList>
    </citation>
    <scope>NUCLEOTIDE SEQUENCE</scope>
    <source>
        <strain evidence="9">MA453B</strain>
    </source>
</reference>
<evidence type="ECO:0000259" key="8">
    <source>
        <dbReference type="PROSITE" id="PS51212"/>
    </source>
</evidence>
<evidence type="ECO:0000256" key="7">
    <source>
        <dbReference type="SAM" id="Phobius"/>
    </source>
</evidence>
<comment type="subcellular location">
    <subcellularLocation>
        <location evidence="1">Membrane</location>
        <topology evidence="1">Single-pass membrane protein</topology>
    </subcellularLocation>
</comment>
<dbReference type="Pfam" id="PF01822">
    <property type="entry name" value="WSC"/>
    <property type="match status" value="2"/>
</dbReference>
<dbReference type="InterPro" id="IPR051836">
    <property type="entry name" value="Kremen_rcpt"/>
</dbReference>
<dbReference type="GO" id="GO:0005886">
    <property type="term" value="C:plasma membrane"/>
    <property type="evidence" value="ECO:0007669"/>
    <property type="project" value="TreeGrafter"/>
</dbReference>
<dbReference type="PROSITE" id="PS51212">
    <property type="entry name" value="WSC"/>
    <property type="match status" value="2"/>
</dbReference>
<dbReference type="SMART" id="SM00321">
    <property type="entry name" value="WSC"/>
    <property type="match status" value="2"/>
</dbReference>
<keyword evidence="3" id="KW-0732">Signal</keyword>
<evidence type="ECO:0000313" key="10">
    <source>
        <dbReference type="Proteomes" id="UP000789405"/>
    </source>
</evidence>
<dbReference type="Proteomes" id="UP000789405">
    <property type="component" value="Unassembled WGS sequence"/>
</dbReference>
<proteinExistence type="predicted"/>
<evidence type="ECO:0000256" key="3">
    <source>
        <dbReference type="ARBA" id="ARBA00022729"/>
    </source>
</evidence>
<evidence type="ECO:0000256" key="6">
    <source>
        <dbReference type="ARBA" id="ARBA00023180"/>
    </source>
</evidence>
<keyword evidence="6" id="KW-0325">Glycoprotein</keyword>
<name>A0A9N9AUZ8_9GLOM</name>
<evidence type="ECO:0000313" key="9">
    <source>
        <dbReference type="EMBL" id="CAG8540934.1"/>
    </source>
</evidence>
<evidence type="ECO:0000256" key="2">
    <source>
        <dbReference type="ARBA" id="ARBA00022692"/>
    </source>
</evidence>
<gene>
    <name evidence="9" type="ORF">DERYTH_LOCUS4798</name>
</gene>
<keyword evidence="10" id="KW-1185">Reference proteome</keyword>
<dbReference type="AlphaFoldDB" id="A0A9N9AUZ8"/>
<sequence length="320" mass="35708">MTNKQRRSDNKYWKVSESLITRDQCTVDGYNCTSSCLLAELGPSQKPGCYALKPGSNDTLNGLELAGLDPYYNGWDLKISGKNLTMYPELCVAYCGDYTFKYAALSNGSECRCGNDITAYTSDNNCNINCPANAVNYFYNTTDNCGGKNSYIIYETILSDPYNHYNYTNGSNINEKIQIVRNPSKYVDSRYLYCIPDHPHCNERVFTGTFKDDGTQMKDALNMTVDYCIEKCRESGYNNAGLEAGTQCFCANASSYTLNRLNSEYCSCSCSGNSSQNCGGLWAISIGVICAISFLIWKIYWGSGKITKEQQENEKPEQPS</sequence>
<dbReference type="PANTHER" id="PTHR24269:SF16">
    <property type="entry name" value="PROTEIN SLG1"/>
    <property type="match status" value="1"/>
</dbReference>
<dbReference type="OrthoDB" id="2019572at2759"/>
<dbReference type="InterPro" id="IPR002889">
    <property type="entry name" value="WSC_carb-bd"/>
</dbReference>
<feature type="transmembrane region" description="Helical" evidence="7">
    <location>
        <begin position="279"/>
        <end position="301"/>
    </location>
</feature>
<dbReference type="EMBL" id="CAJVPY010001895">
    <property type="protein sequence ID" value="CAG8540934.1"/>
    <property type="molecule type" value="Genomic_DNA"/>
</dbReference>
<comment type="caution">
    <text evidence="9">The sequence shown here is derived from an EMBL/GenBank/DDBJ whole genome shotgun (WGS) entry which is preliminary data.</text>
</comment>
<feature type="domain" description="WSC" evidence="8">
    <location>
        <begin position="188"/>
        <end position="290"/>
    </location>
</feature>
<keyword evidence="4 7" id="KW-1133">Transmembrane helix</keyword>
<evidence type="ECO:0000256" key="5">
    <source>
        <dbReference type="ARBA" id="ARBA00023136"/>
    </source>
</evidence>
<evidence type="ECO:0000256" key="4">
    <source>
        <dbReference type="ARBA" id="ARBA00022989"/>
    </source>
</evidence>
<accession>A0A9N9AUZ8</accession>
<keyword evidence="2 7" id="KW-0812">Transmembrane</keyword>